<dbReference type="EMBL" id="JAMLDX010000003">
    <property type="protein sequence ID" value="MCP3730021.1"/>
    <property type="molecule type" value="Genomic_DNA"/>
</dbReference>
<evidence type="ECO:0000256" key="1">
    <source>
        <dbReference type="SAM" id="Phobius"/>
    </source>
</evidence>
<accession>A0A9X2HF76</accession>
<name>A0A9X2HF76_9SPHN</name>
<proteinExistence type="predicted"/>
<keyword evidence="1" id="KW-0812">Transmembrane</keyword>
<reference evidence="2" key="1">
    <citation type="submission" date="2022-05" db="EMBL/GenBank/DDBJ databases">
        <title>Sphingomonas sp. strain MG17 Genome sequencing and assembly.</title>
        <authorList>
            <person name="Kim I."/>
        </authorList>
    </citation>
    <scope>NUCLEOTIDE SEQUENCE</scope>
    <source>
        <strain evidence="2">MG17</strain>
    </source>
</reference>
<keyword evidence="3" id="KW-1185">Reference proteome</keyword>
<evidence type="ECO:0008006" key="4">
    <source>
        <dbReference type="Google" id="ProtNLM"/>
    </source>
</evidence>
<sequence length="217" mass="23186">MGSEHRFTLVLLGWVALLLAALGATVWAFAQPGLAVVRLVALGVTAAGVVGLVGHVRRTNLMLARFVEALRHGDLSASFDRRGDAAFDRLGGALTDAVRDLRAERARGIEEQRFLEALLDDMPVALLTVDPAHGVRLRNKAARRLFDRDVGARPEDHAVYGEAFAQRLLGSGGVLSVLCEPLSTGWSSVIEAGSLAREGLPLGQRGRAAFLECLSVD</sequence>
<keyword evidence="1" id="KW-1133">Transmembrane helix</keyword>
<gene>
    <name evidence="2" type="ORF">M9978_06225</name>
</gene>
<dbReference type="RefSeq" id="WP_254292133.1">
    <property type="nucleotide sequence ID" value="NZ_JAMLDX010000003.1"/>
</dbReference>
<organism evidence="2 3">
    <name type="scientific">Sphingomonas tagetis</name>
    <dbReference type="NCBI Taxonomy" id="2949092"/>
    <lineage>
        <taxon>Bacteria</taxon>
        <taxon>Pseudomonadati</taxon>
        <taxon>Pseudomonadota</taxon>
        <taxon>Alphaproteobacteria</taxon>
        <taxon>Sphingomonadales</taxon>
        <taxon>Sphingomonadaceae</taxon>
        <taxon>Sphingomonas</taxon>
    </lineage>
</organism>
<dbReference type="SUPFAM" id="SSF55785">
    <property type="entry name" value="PYP-like sensor domain (PAS domain)"/>
    <property type="match status" value="1"/>
</dbReference>
<keyword evidence="1" id="KW-0472">Membrane</keyword>
<dbReference type="AlphaFoldDB" id="A0A9X2HF76"/>
<evidence type="ECO:0000313" key="3">
    <source>
        <dbReference type="Proteomes" id="UP001139451"/>
    </source>
</evidence>
<dbReference type="InterPro" id="IPR035965">
    <property type="entry name" value="PAS-like_dom_sf"/>
</dbReference>
<feature type="transmembrane region" description="Helical" evidence="1">
    <location>
        <begin position="33"/>
        <end position="56"/>
    </location>
</feature>
<protein>
    <recommendedName>
        <fullName evidence="4">PAS domain-containing protein</fullName>
    </recommendedName>
</protein>
<comment type="caution">
    <text evidence="2">The sequence shown here is derived from an EMBL/GenBank/DDBJ whole genome shotgun (WGS) entry which is preliminary data.</text>
</comment>
<evidence type="ECO:0000313" key="2">
    <source>
        <dbReference type="EMBL" id="MCP3730021.1"/>
    </source>
</evidence>
<dbReference type="Proteomes" id="UP001139451">
    <property type="component" value="Unassembled WGS sequence"/>
</dbReference>